<dbReference type="AlphaFoldDB" id="A0A7J5X8E8"/>
<evidence type="ECO:0000256" key="1">
    <source>
        <dbReference type="ARBA" id="ARBA00023157"/>
    </source>
</evidence>
<organism evidence="4 5">
    <name type="scientific">Dissostichus mawsoni</name>
    <name type="common">Antarctic cod</name>
    <dbReference type="NCBI Taxonomy" id="36200"/>
    <lineage>
        <taxon>Eukaryota</taxon>
        <taxon>Metazoa</taxon>
        <taxon>Chordata</taxon>
        <taxon>Craniata</taxon>
        <taxon>Vertebrata</taxon>
        <taxon>Euteleostomi</taxon>
        <taxon>Actinopterygii</taxon>
        <taxon>Neopterygii</taxon>
        <taxon>Teleostei</taxon>
        <taxon>Neoteleostei</taxon>
        <taxon>Acanthomorphata</taxon>
        <taxon>Eupercaria</taxon>
        <taxon>Perciformes</taxon>
        <taxon>Notothenioidei</taxon>
        <taxon>Nototheniidae</taxon>
        <taxon>Dissostichus</taxon>
    </lineage>
</organism>
<evidence type="ECO:0000256" key="2">
    <source>
        <dbReference type="ARBA" id="ARBA00023180"/>
    </source>
</evidence>
<dbReference type="EMBL" id="JAAKFY010000027">
    <property type="protein sequence ID" value="KAF3833264.1"/>
    <property type="molecule type" value="Genomic_DNA"/>
</dbReference>
<protein>
    <recommendedName>
        <fullName evidence="3">VWFD domain-containing protein</fullName>
    </recommendedName>
</protein>
<keyword evidence="5" id="KW-1185">Reference proteome</keyword>
<feature type="domain" description="VWFD" evidence="3">
    <location>
        <begin position="1"/>
        <end position="118"/>
    </location>
</feature>
<dbReference type="PROSITE" id="PS51233">
    <property type="entry name" value="VWFD"/>
    <property type="match status" value="1"/>
</dbReference>
<dbReference type="PANTHER" id="PTHR11339:SF406">
    <property type="entry name" value="MUCIN-5AC-LIKE"/>
    <property type="match status" value="1"/>
</dbReference>
<name>A0A7J5X8E8_DISMA</name>
<accession>A0A7J5X8E8</accession>
<comment type="caution">
    <text evidence="4">The sequence shown here is derived from an EMBL/GenBank/DDBJ whole genome shotgun (WGS) entry which is preliminary data.</text>
</comment>
<gene>
    <name evidence="4" type="ORF">F7725_026929</name>
</gene>
<sequence>MIDNYYCGAADGSSCPQSITISVNDRHVSLAYQNGDFRIPPLGIDTVLVIPKIHAKITFSGLIFSIALPYSEFGNNTWGQCGTCDNNRTDDCMLPSGKMDSSCSNMAHEWHTNGSNCKQPPPTPNTTPTPGTCNTSICEIIESRPVSLTFVTCTLITLAASAYKLTLKSVLWLEYASTGGVPPKDSVNTCPSPKVYQPVALGGAYLNMSTGKWKMDRGKCFFNNARPFFLTL</sequence>
<evidence type="ECO:0000313" key="4">
    <source>
        <dbReference type="EMBL" id="KAF3833264.1"/>
    </source>
</evidence>
<dbReference type="InterPro" id="IPR001846">
    <property type="entry name" value="VWF_type-D"/>
</dbReference>
<keyword evidence="2" id="KW-0325">Glycoprotein</keyword>
<dbReference type="PANTHER" id="PTHR11339">
    <property type="entry name" value="EXTRACELLULAR MATRIX GLYCOPROTEIN RELATED"/>
    <property type="match status" value="1"/>
</dbReference>
<dbReference type="InterPro" id="IPR050780">
    <property type="entry name" value="Mucin_vWF_Thrombospondin_sf"/>
</dbReference>
<proteinExistence type="predicted"/>
<evidence type="ECO:0000313" key="5">
    <source>
        <dbReference type="Proteomes" id="UP000518266"/>
    </source>
</evidence>
<dbReference type="OrthoDB" id="10071893at2759"/>
<dbReference type="Pfam" id="PF00094">
    <property type="entry name" value="VWD"/>
    <property type="match status" value="1"/>
</dbReference>
<dbReference type="Proteomes" id="UP000518266">
    <property type="component" value="Unassembled WGS sequence"/>
</dbReference>
<keyword evidence="1" id="KW-1015">Disulfide bond</keyword>
<evidence type="ECO:0000259" key="3">
    <source>
        <dbReference type="PROSITE" id="PS51233"/>
    </source>
</evidence>
<reference evidence="4 5" key="1">
    <citation type="submission" date="2020-03" db="EMBL/GenBank/DDBJ databases">
        <title>Dissostichus mawsoni Genome sequencing and assembly.</title>
        <authorList>
            <person name="Park H."/>
        </authorList>
    </citation>
    <scope>NUCLEOTIDE SEQUENCE [LARGE SCALE GENOMIC DNA]</scope>
    <source>
        <strain evidence="4">DM0001</strain>
        <tissue evidence="4">Muscle</tissue>
    </source>
</reference>